<feature type="compositionally biased region" description="Basic residues" evidence="1">
    <location>
        <begin position="185"/>
        <end position="198"/>
    </location>
</feature>
<sequence length="198" mass="21671">MCVAELNVSTLPCRHRWYHLLRPCTAGTNLANCPNKLGLEGWETKCSFCPFCSSWSLSTTDYRLVGNDRSPSIGGLSRSPSLSLTTARRDSRAASRAASRRGSLARTDSSSSISGMVFAGHVAEKNKAISSRLDAYLGVHPERKGSRSGSEASDEDDQPSSPYETDMNKVDAQTQGRRDSTLSKGWKKSKRFSRGLFK</sequence>
<name>A0A6A6AWJ8_9PEZI</name>
<dbReference type="RefSeq" id="XP_033391073.1">
    <property type="nucleotide sequence ID" value="XM_033542745.1"/>
</dbReference>
<evidence type="ECO:0000313" key="3">
    <source>
        <dbReference type="Proteomes" id="UP000799438"/>
    </source>
</evidence>
<dbReference type="OrthoDB" id="3942453at2759"/>
<evidence type="ECO:0000313" key="2">
    <source>
        <dbReference type="EMBL" id="KAF2135355.1"/>
    </source>
</evidence>
<feature type="region of interest" description="Disordered" evidence="1">
    <location>
        <begin position="68"/>
        <end position="108"/>
    </location>
</feature>
<dbReference type="EMBL" id="ML995595">
    <property type="protein sequence ID" value="KAF2135355.1"/>
    <property type="molecule type" value="Genomic_DNA"/>
</dbReference>
<organism evidence="2 3">
    <name type="scientific">Aplosporella prunicola CBS 121167</name>
    <dbReference type="NCBI Taxonomy" id="1176127"/>
    <lineage>
        <taxon>Eukaryota</taxon>
        <taxon>Fungi</taxon>
        <taxon>Dikarya</taxon>
        <taxon>Ascomycota</taxon>
        <taxon>Pezizomycotina</taxon>
        <taxon>Dothideomycetes</taxon>
        <taxon>Dothideomycetes incertae sedis</taxon>
        <taxon>Botryosphaeriales</taxon>
        <taxon>Aplosporellaceae</taxon>
        <taxon>Aplosporella</taxon>
    </lineage>
</organism>
<reference evidence="2" key="1">
    <citation type="journal article" date="2020" name="Stud. Mycol.">
        <title>101 Dothideomycetes genomes: a test case for predicting lifestyles and emergence of pathogens.</title>
        <authorList>
            <person name="Haridas S."/>
            <person name="Albert R."/>
            <person name="Binder M."/>
            <person name="Bloem J."/>
            <person name="Labutti K."/>
            <person name="Salamov A."/>
            <person name="Andreopoulos B."/>
            <person name="Baker S."/>
            <person name="Barry K."/>
            <person name="Bills G."/>
            <person name="Bluhm B."/>
            <person name="Cannon C."/>
            <person name="Castanera R."/>
            <person name="Culley D."/>
            <person name="Daum C."/>
            <person name="Ezra D."/>
            <person name="Gonzalez J."/>
            <person name="Henrissat B."/>
            <person name="Kuo A."/>
            <person name="Liang C."/>
            <person name="Lipzen A."/>
            <person name="Lutzoni F."/>
            <person name="Magnuson J."/>
            <person name="Mondo S."/>
            <person name="Nolan M."/>
            <person name="Ohm R."/>
            <person name="Pangilinan J."/>
            <person name="Park H.-J."/>
            <person name="Ramirez L."/>
            <person name="Alfaro M."/>
            <person name="Sun H."/>
            <person name="Tritt A."/>
            <person name="Yoshinaga Y."/>
            <person name="Zwiers L.-H."/>
            <person name="Turgeon B."/>
            <person name="Goodwin S."/>
            <person name="Spatafora J."/>
            <person name="Crous P."/>
            <person name="Grigoriev I."/>
        </authorList>
    </citation>
    <scope>NUCLEOTIDE SEQUENCE</scope>
    <source>
        <strain evidence="2">CBS 121167</strain>
    </source>
</reference>
<dbReference type="GeneID" id="54300242"/>
<dbReference type="AlphaFoldDB" id="A0A6A6AWJ8"/>
<feature type="region of interest" description="Disordered" evidence="1">
    <location>
        <begin position="141"/>
        <end position="198"/>
    </location>
</feature>
<dbReference type="Proteomes" id="UP000799438">
    <property type="component" value="Unassembled WGS sequence"/>
</dbReference>
<protein>
    <submittedName>
        <fullName evidence="2">Uncharacterized protein</fullName>
    </submittedName>
</protein>
<feature type="compositionally biased region" description="Low complexity" evidence="1">
    <location>
        <begin position="94"/>
        <end position="106"/>
    </location>
</feature>
<accession>A0A6A6AWJ8</accession>
<keyword evidence="3" id="KW-1185">Reference proteome</keyword>
<evidence type="ECO:0000256" key="1">
    <source>
        <dbReference type="SAM" id="MobiDB-lite"/>
    </source>
</evidence>
<gene>
    <name evidence="2" type="ORF">K452DRAFT_303597</name>
</gene>
<proteinExistence type="predicted"/>